<evidence type="ECO:0000256" key="1">
    <source>
        <dbReference type="SAM" id="MobiDB-lite"/>
    </source>
</evidence>
<gene>
    <name evidence="2" type="ORF">J8273_1758</name>
</gene>
<evidence type="ECO:0000313" key="3">
    <source>
        <dbReference type="Proteomes" id="UP000717585"/>
    </source>
</evidence>
<reference evidence="2" key="1">
    <citation type="submission" date="2021-05" db="EMBL/GenBank/DDBJ databases">
        <title>A free-living protist that lacks canonical eukaryotic 1 DNA replication and segregation systems.</title>
        <authorList>
            <person name="Salas-Leiva D.E."/>
            <person name="Tromer E.C."/>
            <person name="Curtis B.A."/>
            <person name="Jerlstrom-Hultqvist J."/>
            <person name="Kolisko M."/>
            <person name="Yi Z."/>
            <person name="Salas-Leiva J.S."/>
            <person name="Gallot-Lavallee L."/>
            <person name="Kops G.J.P.L."/>
            <person name="Archibald J.M."/>
            <person name="Simpson A.G.B."/>
            <person name="Roger A.J."/>
        </authorList>
    </citation>
    <scope>NUCLEOTIDE SEQUENCE</scope>
    <source>
        <strain evidence="2">BICM</strain>
    </source>
</reference>
<feature type="region of interest" description="Disordered" evidence="1">
    <location>
        <begin position="117"/>
        <end position="148"/>
    </location>
</feature>
<dbReference type="EMBL" id="JAHDYR010000005">
    <property type="protein sequence ID" value="KAG9396740.1"/>
    <property type="molecule type" value="Genomic_DNA"/>
</dbReference>
<organism evidence="2 3">
    <name type="scientific">Carpediemonas membranifera</name>
    <dbReference type="NCBI Taxonomy" id="201153"/>
    <lineage>
        <taxon>Eukaryota</taxon>
        <taxon>Metamonada</taxon>
        <taxon>Carpediemonas-like organisms</taxon>
        <taxon>Carpediemonas</taxon>
    </lineage>
</organism>
<dbReference type="AlphaFoldDB" id="A0A8J6B0K8"/>
<comment type="caution">
    <text evidence="2">The sequence shown here is derived from an EMBL/GenBank/DDBJ whole genome shotgun (WGS) entry which is preliminary data.</text>
</comment>
<keyword evidence="3" id="KW-1185">Reference proteome</keyword>
<accession>A0A8J6B0K8</accession>
<sequence>MQSMLRCVTGKEVKYRDLLDKNDLIPLIFSTRGDYLRDGIGKLITLMREQAKNQSLLVVWSQTCLKCSPGLGTSRAVPAGTKVCAVQASLTWRLRAKIDQTNFVSTLPAPESRRRIYAPSHSQSAPRCGGPTGQDTQANDGPFTEEFM</sequence>
<protein>
    <submittedName>
        <fullName evidence="2">Uncharacterized protein</fullName>
    </submittedName>
</protein>
<name>A0A8J6B0K8_9EUKA</name>
<evidence type="ECO:0000313" key="2">
    <source>
        <dbReference type="EMBL" id="KAG9396740.1"/>
    </source>
</evidence>
<dbReference type="Proteomes" id="UP000717585">
    <property type="component" value="Unassembled WGS sequence"/>
</dbReference>
<proteinExistence type="predicted"/>